<dbReference type="GO" id="GO:0003978">
    <property type="term" value="F:UDP-glucose 4-epimerase activity"/>
    <property type="evidence" value="ECO:0007669"/>
    <property type="project" value="UniProtKB-EC"/>
</dbReference>
<feature type="domain" description="NAD-dependent epimerase/dehydratase" evidence="1">
    <location>
        <begin position="4"/>
        <end position="229"/>
    </location>
</feature>
<organism evidence="2 3">
    <name type="scientific">Microlunatus parietis</name>
    <dbReference type="NCBI Taxonomy" id="682979"/>
    <lineage>
        <taxon>Bacteria</taxon>
        <taxon>Bacillati</taxon>
        <taxon>Actinomycetota</taxon>
        <taxon>Actinomycetes</taxon>
        <taxon>Propionibacteriales</taxon>
        <taxon>Propionibacteriaceae</taxon>
        <taxon>Microlunatus</taxon>
    </lineage>
</organism>
<dbReference type="SUPFAM" id="SSF51735">
    <property type="entry name" value="NAD(P)-binding Rossmann-fold domains"/>
    <property type="match status" value="1"/>
</dbReference>
<dbReference type="InterPro" id="IPR050177">
    <property type="entry name" value="Lipid_A_modif_metabolic_enz"/>
</dbReference>
<dbReference type="Proteomes" id="UP000569914">
    <property type="component" value="Unassembled WGS sequence"/>
</dbReference>
<dbReference type="InterPro" id="IPR001509">
    <property type="entry name" value="Epimerase_deHydtase"/>
</dbReference>
<dbReference type="RefSeq" id="WP_246322402.1">
    <property type="nucleotide sequence ID" value="NZ_JACCBU010000001.1"/>
</dbReference>
<dbReference type="InterPro" id="IPR036291">
    <property type="entry name" value="NAD(P)-bd_dom_sf"/>
</dbReference>
<protein>
    <submittedName>
        <fullName evidence="2">UDP-glucose 4-epimerase</fullName>
        <ecNumber evidence="2">5.1.3.2</ecNumber>
    </submittedName>
</protein>
<proteinExistence type="predicted"/>
<accession>A0A7Y9IBE2</accession>
<dbReference type="AlphaFoldDB" id="A0A7Y9IBE2"/>
<evidence type="ECO:0000313" key="2">
    <source>
        <dbReference type="EMBL" id="NYE73189.1"/>
    </source>
</evidence>
<dbReference type="PANTHER" id="PTHR43245:SF52">
    <property type="entry name" value="NAD-DEPENDENT EPIMERASE_DEHYDRATASE"/>
    <property type="match status" value="1"/>
</dbReference>
<keyword evidence="3" id="KW-1185">Reference proteome</keyword>
<dbReference type="PANTHER" id="PTHR43245">
    <property type="entry name" value="BIFUNCTIONAL POLYMYXIN RESISTANCE PROTEIN ARNA"/>
    <property type="match status" value="1"/>
</dbReference>
<dbReference type="Pfam" id="PF01370">
    <property type="entry name" value="Epimerase"/>
    <property type="match status" value="1"/>
</dbReference>
<gene>
    <name evidence="2" type="ORF">BKA15_004518</name>
</gene>
<dbReference type="EC" id="5.1.3.2" evidence="2"/>
<evidence type="ECO:0000313" key="3">
    <source>
        <dbReference type="Proteomes" id="UP000569914"/>
    </source>
</evidence>
<keyword evidence="2" id="KW-0413">Isomerase</keyword>
<comment type="caution">
    <text evidence="2">The sequence shown here is derived from an EMBL/GenBank/DDBJ whole genome shotgun (WGS) entry which is preliminary data.</text>
</comment>
<dbReference type="EMBL" id="JACCBU010000001">
    <property type="protein sequence ID" value="NYE73189.1"/>
    <property type="molecule type" value="Genomic_DNA"/>
</dbReference>
<evidence type="ECO:0000259" key="1">
    <source>
        <dbReference type="Pfam" id="PF01370"/>
    </source>
</evidence>
<reference evidence="2 3" key="1">
    <citation type="submission" date="2020-07" db="EMBL/GenBank/DDBJ databases">
        <title>Sequencing the genomes of 1000 actinobacteria strains.</title>
        <authorList>
            <person name="Klenk H.-P."/>
        </authorList>
    </citation>
    <scope>NUCLEOTIDE SEQUENCE [LARGE SCALE GENOMIC DNA]</scope>
    <source>
        <strain evidence="2 3">DSM 22083</strain>
    </source>
</reference>
<sequence length="341" mass="36005">MTTVMITGVSRDLAARFARSLAADPEITVVGVDVVPPRHDLGRAGFVRADIRAPIIAKVIAAHEVEVVVHMAVLASPGRVGGRSSMKEINVIGTMQLLAACQQAAGIRKLVVQGSVSVYGSSPRDPARFTEGMGPRTTLRSGFGKDSVEVESYVRGFARRREDGVVTTLRLAPLMGAGVDSTITSYLALPVVPKVAGFDARLQFLHPADAVEALLTVTRSDLPGTYNVGADDVLLLSQALRRLGRPWVEVPRPAGPLLAGLARRVGFTDISDEQLDVLTYGRVMDCSRFAEAAGWRPSYSSAEALTDWAQALGPGLLAAERADGLVDAAAGLLTGGRADGR</sequence>
<dbReference type="Gene3D" id="3.40.50.720">
    <property type="entry name" value="NAD(P)-binding Rossmann-like Domain"/>
    <property type="match status" value="1"/>
</dbReference>
<name>A0A7Y9IBE2_9ACTN</name>